<evidence type="ECO:0000313" key="2">
    <source>
        <dbReference type="Proteomes" id="UP000182858"/>
    </source>
</evidence>
<keyword evidence="2" id="KW-1185">Reference proteome</keyword>
<proteinExistence type="predicted"/>
<sequence>MRLIEQRVGFNEALVYFPDSMIQFISRRLKNSPDELGTTVPYRTPGSGQIALYKHTCDISFELVSASCSPSVRCRGSG</sequence>
<organism evidence="1 2">
    <name type="scientific">Pseudomonas extremaustralis</name>
    <dbReference type="NCBI Taxonomy" id="359110"/>
    <lineage>
        <taxon>Bacteria</taxon>
        <taxon>Pseudomonadati</taxon>
        <taxon>Pseudomonadota</taxon>
        <taxon>Gammaproteobacteria</taxon>
        <taxon>Pseudomonadales</taxon>
        <taxon>Pseudomonadaceae</taxon>
        <taxon>Pseudomonas</taxon>
    </lineage>
</organism>
<reference evidence="1 2" key="1">
    <citation type="submission" date="2016-10" db="EMBL/GenBank/DDBJ databases">
        <authorList>
            <person name="Varghese N."/>
            <person name="Submissions S."/>
        </authorList>
    </citation>
    <scope>NUCLEOTIDE SEQUENCE [LARGE SCALE GENOMIC DNA]</scope>
    <source>
        <strain evidence="1 2">DSM 17835</strain>
    </source>
</reference>
<accession>A0ABY0NPV3</accession>
<evidence type="ECO:0000313" key="1">
    <source>
        <dbReference type="EMBL" id="SDF91011.1"/>
    </source>
</evidence>
<name>A0ABY0NPV3_9PSED</name>
<protein>
    <submittedName>
        <fullName evidence="1">Uncharacterized protein</fullName>
    </submittedName>
</protein>
<dbReference type="Proteomes" id="UP000182858">
    <property type="component" value="Chromosome I"/>
</dbReference>
<dbReference type="EMBL" id="LT629689">
    <property type="protein sequence ID" value="SDF91011.1"/>
    <property type="molecule type" value="Genomic_DNA"/>
</dbReference>
<gene>
    <name evidence="1" type="ORF">SAMN05216591_4335</name>
</gene>